<dbReference type="Pfam" id="PF05621">
    <property type="entry name" value="TniB"/>
    <property type="match status" value="1"/>
</dbReference>
<dbReference type="RefSeq" id="WP_407825267.1">
    <property type="nucleotide sequence ID" value="NZ_JBJLSN010000046.1"/>
</dbReference>
<dbReference type="Gene3D" id="3.40.50.300">
    <property type="entry name" value="P-loop containing nucleotide triphosphate hydrolases"/>
    <property type="match status" value="1"/>
</dbReference>
<feature type="region of interest" description="Disordered" evidence="1">
    <location>
        <begin position="298"/>
        <end position="337"/>
    </location>
</feature>
<dbReference type="InterPro" id="IPR027417">
    <property type="entry name" value="P-loop_NTPase"/>
</dbReference>
<dbReference type="SUPFAM" id="SSF52540">
    <property type="entry name" value="P-loop containing nucleoside triphosphate hydrolases"/>
    <property type="match status" value="1"/>
</dbReference>
<evidence type="ECO:0000256" key="1">
    <source>
        <dbReference type="SAM" id="MobiDB-lite"/>
    </source>
</evidence>
<evidence type="ECO:0000313" key="2">
    <source>
        <dbReference type="EMBL" id="MFL7904310.1"/>
    </source>
</evidence>
<organism evidence="2 3">
    <name type="scientific">Azospirillum argentinense</name>
    <dbReference type="NCBI Taxonomy" id="2970906"/>
    <lineage>
        <taxon>Bacteria</taxon>
        <taxon>Pseudomonadati</taxon>
        <taxon>Pseudomonadota</taxon>
        <taxon>Alphaproteobacteria</taxon>
        <taxon>Rhodospirillales</taxon>
        <taxon>Azospirillaceae</taxon>
        <taxon>Azospirillum</taxon>
    </lineage>
</organism>
<sequence>MTDAREHAARVAQVEAIRAWYVRYDELEVIRQDFARLHRRDNSHGESACMLLHGPTRSGKSKLIMDYVDDHPVAEGPEGDRQEVVYVKAPYPCTTKNLVERIVKVLGHPRPHARSGSQNRGRFQNSPRMFDMMDVLLGYVRDLGVRLMFIDEVHQATRTQQAVLDAATLFKDLINEGEFSLVLAGTAEAKRLFLAHDELEGRLLAVHELQPFDWFDTRRRETFLTFLDAMDRKLPFEERSDLASADMAVRIHAVSGGIIGNVARLVENAGVIAALQGARRILPAHFAAAFAKKAINKDSENPFLGAPPEPRRLDAPPVPERAARRHRGRRGDDDFRP</sequence>
<protein>
    <submittedName>
        <fullName evidence="2">TniB family NTP-binding protein</fullName>
    </submittedName>
</protein>
<keyword evidence="3" id="KW-1185">Reference proteome</keyword>
<accession>A0ABW8VD37</accession>
<proteinExistence type="predicted"/>
<evidence type="ECO:0000313" key="3">
    <source>
        <dbReference type="Proteomes" id="UP001628281"/>
    </source>
</evidence>
<comment type="caution">
    <text evidence="2">The sequence shown here is derived from an EMBL/GenBank/DDBJ whole genome shotgun (WGS) entry which is preliminary data.</text>
</comment>
<reference evidence="2 3" key="1">
    <citation type="submission" date="2024-11" db="EMBL/GenBank/DDBJ databases">
        <title>Draft genome sequences of two bacteria associated to sugarcane roots in Colombia.</title>
        <authorList>
            <person name="Pardo-Diaz S."/>
            <person name="Masmela-Mendoza J."/>
            <person name="Delgadillo-Duran P."/>
            <person name="Bautista E.J."/>
            <person name="Rojas-Tapias D.F."/>
        </authorList>
    </citation>
    <scope>NUCLEOTIDE SEQUENCE [LARGE SCALE GENOMIC DNA]</scope>
    <source>
        <strain evidence="2 3">Ap18</strain>
    </source>
</reference>
<dbReference type="Proteomes" id="UP001628281">
    <property type="component" value="Unassembled WGS sequence"/>
</dbReference>
<dbReference type="InterPro" id="IPR008868">
    <property type="entry name" value="TniB"/>
</dbReference>
<gene>
    <name evidence="2" type="ORF">ACJ41P_24485</name>
</gene>
<name>A0ABW8VD37_9PROT</name>
<dbReference type="EMBL" id="JBJLSN010000046">
    <property type="protein sequence ID" value="MFL7904310.1"/>
    <property type="molecule type" value="Genomic_DNA"/>
</dbReference>